<reference evidence="1 2" key="1">
    <citation type="journal article" date="2014" name="Genome Announc.">
        <title>Draft Genome Sequence of Marine Flavobacterium Jejuia pallidilutea Strain 11shimoA1 and Pigmentation Mutants.</title>
        <authorList>
            <person name="Takatani N."/>
            <person name="Nakanishi M."/>
            <person name="Meirelles P."/>
            <person name="Mino S."/>
            <person name="Suda W."/>
            <person name="Oshima K."/>
            <person name="Hattori M."/>
            <person name="Ohkuma M."/>
            <person name="Hosokawa M."/>
            <person name="Miyashita K."/>
            <person name="Thompson F.L."/>
            <person name="Niwa A."/>
            <person name="Sawabe T."/>
            <person name="Sawabe T."/>
        </authorList>
    </citation>
    <scope>NUCLEOTIDE SEQUENCE [LARGE SCALE GENOMIC DNA]</scope>
    <source>
        <strain evidence="2">JCM19302</strain>
    </source>
</reference>
<dbReference type="AlphaFoldDB" id="A0A090WXC8"/>
<accession>A0A090WXC8</accession>
<organism evidence="1 2">
    <name type="scientific">Jejuia pallidilutea</name>
    <dbReference type="NCBI Taxonomy" id="504487"/>
    <lineage>
        <taxon>Bacteria</taxon>
        <taxon>Pseudomonadati</taxon>
        <taxon>Bacteroidota</taxon>
        <taxon>Flavobacteriia</taxon>
        <taxon>Flavobacteriales</taxon>
        <taxon>Flavobacteriaceae</taxon>
        <taxon>Jejuia</taxon>
    </lineage>
</organism>
<gene>
    <name evidence="1" type="ORF">JCM19302_337</name>
</gene>
<evidence type="ECO:0000313" key="1">
    <source>
        <dbReference type="EMBL" id="GAL71992.1"/>
    </source>
</evidence>
<proteinExistence type="predicted"/>
<dbReference type="EMBL" id="BBNS01000018">
    <property type="protein sequence ID" value="GAL71992.1"/>
    <property type="molecule type" value="Genomic_DNA"/>
</dbReference>
<name>A0A090WXC8_9FLAO</name>
<evidence type="ECO:0008006" key="3">
    <source>
        <dbReference type="Google" id="ProtNLM"/>
    </source>
</evidence>
<evidence type="ECO:0000313" key="2">
    <source>
        <dbReference type="Proteomes" id="UP000029646"/>
    </source>
</evidence>
<sequence>MLAFQNRNNEAIALLDKIIEEHKTEPIIPQALYKQAQLF</sequence>
<protein>
    <recommendedName>
        <fullName evidence="3">TPR domain protein</fullName>
    </recommendedName>
</protein>
<comment type="caution">
    <text evidence="1">The sequence shown here is derived from an EMBL/GenBank/DDBJ whole genome shotgun (WGS) entry which is preliminary data.</text>
</comment>
<dbReference type="Proteomes" id="UP000029646">
    <property type="component" value="Unassembled WGS sequence"/>
</dbReference>